<keyword evidence="1" id="KW-0472">Membrane</keyword>
<feature type="transmembrane region" description="Helical" evidence="1">
    <location>
        <begin position="50"/>
        <end position="76"/>
    </location>
</feature>
<reference evidence="2 3" key="1">
    <citation type="journal article" date="2011" name="Stand. Genomic Sci.">
        <title>Complete genome sequence of Parvibaculum lavamentivorans type strain (DS-1(T)).</title>
        <authorList>
            <person name="Schleheck D."/>
            <person name="Weiss M."/>
            <person name="Pitluck S."/>
            <person name="Bruce D."/>
            <person name="Land M.L."/>
            <person name="Han S."/>
            <person name="Saunders E."/>
            <person name="Tapia R."/>
            <person name="Detter C."/>
            <person name="Brettin T."/>
            <person name="Han J."/>
            <person name="Woyke T."/>
            <person name="Goodwin L."/>
            <person name="Pennacchio L."/>
            <person name="Nolan M."/>
            <person name="Cook A.M."/>
            <person name="Kjelleberg S."/>
            <person name="Thomas T."/>
        </authorList>
    </citation>
    <scope>NUCLEOTIDE SEQUENCE [LARGE SCALE GENOMIC DNA]</scope>
    <source>
        <strain evidence="3">DS-1 / DSM 13023 / NCIMB 13966</strain>
    </source>
</reference>
<keyword evidence="3" id="KW-1185">Reference proteome</keyword>
<accession>A7HXI1</accession>
<dbReference type="RefSeq" id="WP_012111935.1">
    <property type="nucleotide sequence ID" value="NC_009719.1"/>
</dbReference>
<keyword evidence="1" id="KW-0812">Transmembrane</keyword>
<gene>
    <name evidence="2" type="ordered locus">Plav_3007</name>
</gene>
<keyword evidence="1" id="KW-1133">Transmembrane helix</keyword>
<dbReference type="Proteomes" id="UP000006377">
    <property type="component" value="Chromosome"/>
</dbReference>
<name>A7HXI1_PARL1</name>
<dbReference type="EMBL" id="CP000774">
    <property type="protein sequence ID" value="ABS64614.1"/>
    <property type="molecule type" value="Genomic_DNA"/>
</dbReference>
<sequence length="79" mass="8487">MQGYLFVLDPIALIAIVAVLVILLPVLLWLGITVLWITLGLLGGAFSYFFLLYLFGIPALAIIGGITVALMIWGALLRG</sequence>
<evidence type="ECO:0000313" key="3">
    <source>
        <dbReference type="Proteomes" id="UP000006377"/>
    </source>
</evidence>
<evidence type="ECO:0000256" key="1">
    <source>
        <dbReference type="SAM" id="Phobius"/>
    </source>
</evidence>
<dbReference type="AlphaFoldDB" id="A7HXI1"/>
<organism evidence="2 3">
    <name type="scientific">Parvibaculum lavamentivorans (strain DS-1 / DSM 13023 / NCIMB 13966)</name>
    <dbReference type="NCBI Taxonomy" id="402881"/>
    <lineage>
        <taxon>Bacteria</taxon>
        <taxon>Pseudomonadati</taxon>
        <taxon>Pseudomonadota</taxon>
        <taxon>Alphaproteobacteria</taxon>
        <taxon>Hyphomicrobiales</taxon>
        <taxon>Parvibaculaceae</taxon>
        <taxon>Parvibaculum</taxon>
    </lineage>
</organism>
<protein>
    <submittedName>
        <fullName evidence="2">Uncharacterized protein</fullName>
    </submittedName>
</protein>
<dbReference type="KEGG" id="pla:Plav_3007"/>
<evidence type="ECO:0000313" key="2">
    <source>
        <dbReference type="EMBL" id="ABS64614.1"/>
    </source>
</evidence>
<proteinExistence type="predicted"/>
<dbReference type="HOGENOM" id="CLU_2602852_0_0_5"/>
<feature type="transmembrane region" description="Helical" evidence="1">
    <location>
        <begin position="12"/>
        <end position="38"/>
    </location>
</feature>